<dbReference type="InterPro" id="IPR011598">
    <property type="entry name" value="bHLH_dom"/>
</dbReference>
<dbReference type="OrthoDB" id="76469at2759"/>
<dbReference type="GO" id="GO:0046983">
    <property type="term" value="F:protein dimerization activity"/>
    <property type="evidence" value="ECO:0007669"/>
    <property type="project" value="InterPro"/>
</dbReference>
<feature type="compositionally biased region" description="Polar residues" evidence="2">
    <location>
        <begin position="119"/>
        <end position="132"/>
    </location>
</feature>
<accession>A0A485LLL0</accession>
<reference evidence="4" key="2">
    <citation type="submission" date="2019-06" db="EMBL/GenBank/DDBJ databases">
        <title>Genomics analysis of Aphanomyces spp. identifies a new class of oomycete effector associated with host adaptation.</title>
        <authorList>
            <person name="Gaulin E."/>
        </authorList>
    </citation>
    <scope>NUCLEOTIDE SEQUENCE</scope>
    <source>
        <strain evidence="4">CBS 578.67</strain>
    </source>
</reference>
<dbReference type="EMBL" id="VJMH01007058">
    <property type="protein sequence ID" value="KAF0685692.1"/>
    <property type="molecule type" value="Genomic_DNA"/>
</dbReference>
<keyword evidence="6" id="KW-1185">Reference proteome</keyword>
<evidence type="ECO:0000313" key="6">
    <source>
        <dbReference type="Proteomes" id="UP000332933"/>
    </source>
</evidence>
<evidence type="ECO:0000313" key="5">
    <source>
        <dbReference type="EMBL" id="VFT99099.1"/>
    </source>
</evidence>
<evidence type="ECO:0000256" key="2">
    <source>
        <dbReference type="SAM" id="MobiDB-lite"/>
    </source>
</evidence>
<dbReference type="Proteomes" id="UP000332933">
    <property type="component" value="Unassembled WGS sequence"/>
</dbReference>
<dbReference type="Pfam" id="PF00010">
    <property type="entry name" value="HLH"/>
    <property type="match status" value="1"/>
</dbReference>
<dbReference type="SUPFAM" id="SSF47459">
    <property type="entry name" value="HLH, helix-loop-helix DNA-binding domain"/>
    <property type="match status" value="1"/>
</dbReference>
<evidence type="ECO:0000256" key="1">
    <source>
        <dbReference type="SAM" id="Coils"/>
    </source>
</evidence>
<feature type="region of interest" description="Disordered" evidence="2">
    <location>
        <begin position="118"/>
        <end position="146"/>
    </location>
</feature>
<dbReference type="InterPro" id="IPR036638">
    <property type="entry name" value="HLH_DNA-bd_sf"/>
</dbReference>
<proteinExistence type="predicted"/>
<protein>
    <submittedName>
        <fullName evidence="5">Aste57867_22439 protein</fullName>
    </submittedName>
</protein>
<feature type="coiled-coil region" evidence="1">
    <location>
        <begin position="221"/>
        <end position="248"/>
    </location>
</feature>
<keyword evidence="1" id="KW-0175">Coiled coil</keyword>
<sequence length="333" mass="36452">MDFEDMNSLQIEDLGRFLSEHMPDQGTEDWKGFSLGYADDDGNSPTADSSMYATAAPMSHEAVAQKSFHSLMSSSLPNSPFPGAVLSRQALDSAMSEFNDFSLEDKVKKSARALPSAYAQPSSESAVSQVMQSWAPPEPPAEHAPAVQPPMSMKRPFTMMVSCDSASCGTIGSVAGADDEDDRGYRKKSREKMRRQEVNVKFDELTYLLGMNDKVRKSAVLQEAISTIKNLQRERDELRLDRDRMKQEVSKLASCLQFSHMGSMVAANAMAMTQMPQQQAHPQYPVGSAFGMNFHPYGHMPAPPPPLASAPITPTTVCPPIAPKLEIKPTKSA</sequence>
<name>A0A485LLL0_9STRA</name>
<feature type="region of interest" description="Disordered" evidence="2">
    <location>
        <begin position="29"/>
        <end position="49"/>
    </location>
</feature>
<dbReference type="Gene3D" id="4.10.280.10">
    <property type="entry name" value="Helix-loop-helix DNA-binding domain"/>
    <property type="match status" value="1"/>
</dbReference>
<reference evidence="5 6" key="1">
    <citation type="submission" date="2019-03" db="EMBL/GenBank/DDBJ databases">
        <authorList>
            <person name="Gaulin E."/>
            <person name="Dumas B."/>
        </authorList>
    </citation>
    <scope>NUCLEOTIDE SEQUENCE [LARGE SCALE GENOMIC DNA]</scope>
    <source>
        <strain evidence="5">CBS 568.67</strain>
    </source>
</reference>
<evidence type="ECO:0000313" key="4">
    <source>
        <dbReference type="EMBL" id="KAF0685692.1"/>
    </source>
</evidence>
<dbReference type="AlphaFoldDB" id="A0A485LLL0"/>
<dbReference type="SMART" id="SM00353">
    <property type="entry name" value="HLH"/>
    <property type="match status" value="1"/>
</dbReference>
<dbReference type="PROSITE" id="PS50888">
    <property type="entry name" value="BHLH"/>
    <property type="match status" value="1"/>
</dbReference>
<feature type="domain" description="BHLH" evidence="3">
    <location>
        <begin position="182"/>
        <end position="231"/>
    </location>
</feature>
<organism evidence="5 6">
    <name type="scientific">Aphanomyces stellatus</name>
    <dbReference type="NCBI Taxonomy" id="120398"/>
    <lineage>
        <taxon>Eukaryota</taxon>
        <taxon>Sar</taxon>
        <taxon>Stramenopiles</taxon>
        <taxon>Oomycota</taxon>
        <taxon>Saprolegniomycetes</taxon>
        <taxon>Saprolegniales</taxon>
        <taxon>Verrucalvaceae</taxon>
        <taxon>Aphanomyces</taxon>
    </lineage>
</organism>
<dbReference type="CDD" id="cd19682">
    <property type="entry name" value="bHLHzip_MGA_like"/>
    <property type="match status" value="1"/>
</dbReference>
<gene>
    <name evidence="5" type="primary">Aste57867_22439</name>
    <name evidence="4" type="ORF">As57867_022369</name>
    <name evidence="5" type="ORF">ASTE57867_22439</name>
</gene>
<evidence type="ECO:0000259" key="3">
    <source>
        <dbReference type="PROSITE" id="PS50888"/>
    </source>
</evidence>
<dbReference type="EMBL" id="CAADRA010007084">
    <property type="protein sequence ID" value="VFT99099.1"/>
    <property type="molecule type" value="Genomic_DNA"/>
</dbReference>